<comment type="caution">
    <text evidence="2">The sequence shown here is derived from an EMBL/GenBank/DDBJ whole genome shotgun (WGS) entry which is preliminary data.</text>
</comment>
<sequence>MSAVTLPYADQAPAELSRPAARRSHPKIKRTASQAAQIAKIIQEALLEASRELHNAYDAKVNATVTLDVRPPEPAVSQ</sequence>
<dbReference type="Proteomes" id="UP001489004">
    <property type="component" value="Unassembled WGS sequence"/>
</dbReference>
<name>A0AAW1QS75_9CHLO</name>
<organism evidence="2 3">
    <name type="scientific">[Myrmecia] bisecta</name>
    <dbReference type="NCBI Taxonomy" id="41462"/>
    <lineage>
        <taxon>Eukaryota</taxon>
        <taxon>Viridiplantae</taxon>
        <taxon>Chlorophyta</taxon>
        <taxon>core chlorophytes</taxon>
        <taxon>Trebouxiophyceae</taxon>
        <taxon>Trebouxiales</taxon>
        <taxon>Trebouxiaceae</taxon>
        <taxon>Myrmecia</taxon>
    </lineage>
</organism>
<evidence type="ECO:0000256" key="1">
    <source>
        <dbReference type="SAM" id="MobiDB-lite"/>
    </source>
</evidence>
<evidence type="ECO:0000313" key="3">
    <source>
        <dbReference type="Proteomes" id="UP001489004"/>
    </source>
</evidence>
<keyword evidence="3" id="KW-1185">Reference proteome</keyword>
<dbReference type="AlphaFoldDB" id="A0AAW1QS75"/>
<protein>
    <submittedName>
        <fullName evidence="2">Uncharacterized protein</fullName>
    </submittedName>
</protein>
<gene>
    <name evidence="2" type="ORF">WJX72_009607</name>
</gene>
<accession>A0AAW1QS75</accession>
<feature type="region of interest" description="Disordered" evidence="1">
    <location>
        <begin position="1"/>
        <end position="28"/>
    </location>
</feature>
<dbReference type="EMBL" id="JALJOR010000002">
    <property type="protein sequence ID" value="KAK9824350.1"/>
    <property type="molecule type" value="Genomic_DNA"/>
</dbReference>
<reference evidence="2 3" key="1">
    <citation type="journal article" date="2024" name="Nat. Commun.">
        <title>Phylogenomics reveals the evolutionary origins of lichenization in chlorophyte algae.</title>
        <authorList>
            <person name="Puginier C."/>
            <person name="Libourel C."/>
            <person name="Otte J."/>
            <person name="Skaloud P."/>
            <person name="Haon M."/>
            <person name="Grisel S."/>
            <person name="Petersen M."/>
            <person name="Berrin J.G."/>
            <person name="Delaux P.M."/>
            <person name="Dal Grande F."/>
            <person name="Keller J."/>
        </authorList>
    </citation>
    <scope>NUCLEOTIDE SEQUENCE [LARGE SCALE GENOMIC DNA]</scope>
    <source>
        <strain evidence="2 3">SAG 2043</strain>
    </source>
</reference>
<proteinExistence type="predicted"/>
<evidence type="ECO:0000313" key="2">
    <source>
        <dbReference type="EMBL" id="KAK9824350.1"/>
    </source>
</evidence>